<dbReference type="EMBL" id="AOIB01000014">
    <property type="protein sequence ID" value="ELY59758.1"/>
    <property type="molecule type" value="Genomic_DNA"/>
</dbReference>
<dbReference type="Proteomes" id="UP000011688">
    <property type="component" value="Unassembled WGS sequence"/>
</dbReference>
<dbReference type="PANTHER" id="PTHR39550">
    <property type="entry name" value="SLL0658 PROTEIN"/>
    <property type="match status" value="1"/>
</dbReference>
<dbReference type="OrthoDB" id="205565at2157"/>
<dbReference type="RefSeq" id="WP_005554325.1">
    <property type="nucleotide sequence ID" value="NZ_AOIB01000014.1"/>
</dbReference>
<reference evidence="1 2" key="1">
    <citation type="journal article" date="2014" name="PLoS Genet.">
        <title>Phylogenetically driven sequencing of extremely halophilic archaea reveals strategies for static and dynamic osmo-response.</title>
        <authorList>
            <person name="Becker E.A."/>
            <person name="Seitzer P.M."/>
            <person name="Tritt A."/>
            <person name="Larsen D."/>
            <person name="Krusor M."/>
            <person name="Yao A.I."/>
            <person name="Wu D."/>
            <person name="Madern D."/>
            <person name="Eisen J.A."/>
            <person name="Darling A.E."/>
            <person name="Facciotti M.T."/>
        </authorList>
    </citation>
    <scope>NUCLEOTIDE SEQUENCE [LARGE SCALE GENOMIC DNA]</scope>
    <source>
        <strain evidence="1 2">DSM 10524</strain>
    </source>
</reference>
<dbReference type="InterPro" id="IPR021799">
    <property type="entry name" value="PIN-like_prokaryotic"/>
</dbReference>
<accession>L9XGE9</accession>
<name>L9XGE9_9EURY</name>
<gene>
    <name evidence="1" type="ORF">C491_05301</name>
</gene>
<organism evidence="1 2">
    <name type="scientific">Natronococcus amylolyticus DSM 10524</name>
    <dbReference type="NCBI Taxonomy" id="1227497"/>
    <lineage>
        <taxon>Archaea</taxon>
        <taxon>Methanobacteriati</taxon>
        <taxon>Methanobacteriota</taxon>
        <taxon>Stenosarchaea group</taxon>
        <taxon>Halobacteria</taxon>
        <taxon>Halobacteriales</taxon>
        <taxon>Natrialbaceae</taxon>
        <taxon>Natronococcus</taxon>
    </lineage>
</organism>
<proteinExistence type="predicted"/>
<evidence type="ECO:0000313" key="1">
    <source>
        <dbReference type="EMBL" id="ELY59758.1"/>
    </source>
</evidence>
<evidence type="ECO:0000313" key="2">
    <source>
        <dbReference type="Proteomes" id="UP000011688"/>
    </source>
</evidence>
<comment type="caution">
    <text evidence="1">The sequence shown here is derived from an EMBL/GenBank/DDBJ whole genome shotgun (WGS) entry which is preliminary data.</text>
</comment>
<dbReference type="AlphaFoldDB" id="L9XGE9"/>
<dbReference type="eggNOG" id="arCOG00717">
    <property type="taxonomic scope" value="Archaea"/>
</dbReference>
<dbReference type="Pfam" id="PF11848">
    <property type="entry name" value="DUF3368"/>
    <property type="match status" value="1"/>
</dbReference>
<evidence type="ECO:0008006" key="3">
    <source>
        <dbReference type="Google" id="ProtNLM"/>
    </source>
</evidence>
<sequence>MPTDEGVVADTSPLLNLALIDRLELLRSQFSSITVPEAVRSELLAGEGEVDRLESFLESGFVTVTRPQRTDLVREFQTELDEGEAAAIALAIEHGAELVLIDERDGRQVARRHDLPVTGVVGVLLKAAERGELAIAPALDALRDAGFWIDDELYQQAIDAVDDGQDGT</sequence>
<protein>
    <recommendedName>
        <fullName evidence="3">Nucleic acid-binding protein</fullName>
    </recommendedName>
</protein>
<keyword evidence="2" id="KW-1185">Reference proteome</keyword>
<dbReference type="PANTHER" id="PTHR39550:SF1">
    <property type="entry name" value="SLL0658 PROTEIN"/>
    <property type="match status" value="1"/>
</dbReference>
<dbReference type="STRING" id="1227497.C491_05301"/>